<dbReference type="EMBL" id="JBHUIY010000016">
    <property type="protein sequence ID" value="MFD2234061.1"/>
    <property type="molecule type" value="Genomic_DNA"/>
</dbReference>
<accession>A0ABW5CB07</accession>
<protein>
    <submittedName>
        <fullName evidence="1">YfbR-like 5'-deoxynucleotidase</fullName>
    </submittedName>
</protein>
<sequence length="198" mass="21804">MRSQPADAPPARAWQRMLSGRRLDILDPSPLDVEIQDIALGLSRVARWNGQTHGEHGFSVAQHSLAVVDLLRRAEPRLPVPALRAGLLHDAAEYVTSDLITPFKRAVGRPYDEIERRVAAAIQRAFGLPAPLPEAWERAIHQADRAAAFAEAVQLAGFDIAEARKVLGFRGAMPELDLTPWPAEQARRAFLDRFAALG</sequence>
<comment type="caution">
    <text evidence="1">The sequence shown here is derived from an EMBL/GenBank/DDBJ whole genome shotgun (WGS) entry which is preliminary data.</text>
</comment>
<dbReference type="Proteomes" id="UP001597296">
    <property type="component" value="Unassembled WGS sequence"/>
</dbReference>
<organism evidence="1 2">
    <name type="scientific">Phaeospirillum tilakii</name>
    <dbReference type="NCBI Taxonomy" id="741673"/>
    <lineage>
        <taxon>Bacteria</taxon>
        <taxon>Pseudomonadati</taxon>
        <taxon>Pseudomonadota</taxon>
        <taxon>Alphaproteobacteria</taxon>
        <taxon>Rhodospirillales</taxon>
        <taxon>Rhodospirillaceae</taxon>
        <taxon>Phaeospirillum</taxon>
    </lineage>
</organism>
<reference evidence="2" key="1">
    <citation type="journal article" date="2019" name="Int. J. Syst. Evol. Microbiol.">
        <title>The Global Catalogue of Microorganisms (GCM) 10K type strain sequencing project: providing services to taxonomists for standard genome sequencing and annotation.</title>
        <authorList>
            <consortium name="The Broad Institute Genomics Platform"/>
            <consortium name="The Broad Institute Genome Sequencing Center for Infectious Disease"/>
            <person name="Wu L."/>
            <person name="Ma J."/>
        </authorList>
    </citation>
    <scope>NUCLEOTIDE SEQUENCE [LARGE SCALE GENOMIC DNA]</scope>
    <source>
        <strain evidence="2">KCTC 15012</strain>
    </source>
</reference>
<dbReference type="SUPFAM" id="SSF109604">
    <property type="entry name" value="HD-domain/PDEase-like"/>
    <property type="match status" value="1"/>
</dbReference>
<evidence type="ECO:0000313" key="1">
    <source>
        <dbReference type="EMBL" id="MFD2234061.1"/>
    </source>
</evidence>
<dbReference type="Gene3D" id="1.10.3210.10">
    <property type="entry name" value="Hypothetical protein af1432"/>
    <property type="match status" value="1"/>
</dbReference>
<evidence type="ECO:0000313" key="2">
    <source>
        <dbReference type="Proteomes" id="UP001597296"/>
    </source>
</evidence>
<keyword evidence="2" id="KW-1185">Reference proteome</keyword>
<dbReference type="Pfam" id="PF12917">
    <property type="entry name" value="YfbR-like"/>
    <property type="match status" value="1"/>
</dbReference>
<gene>
    <name evidence="1" type="ORF">ACFSNB_09600</name>
</gene>
<proteinExistence type="predicted"/>
<name>A0ABW5CB07_9PROT</name>
<dbReference type="RefSeq" id="WP_377315958.1">
    <property type="nucleotide sequence ID" value="NZ_JBHUIY010000016.1"/>
</dbReference>